<organism evidence="2 3">
    <name type="scientific">Streptomyces ambofaciens (strain ATCC 23877 / 3486 / DSM 40053 / JCM 4204 / NBRC 12836 / NRRL B-2516)</name>
    <dbReference type="NCBI Taxonomy" id="278992"/>
    <lineage>
        <taxon>Bacteria</taxon>
        <taxon>Bacillati</taxon>
        <taxon>Actinomycetota</taxon>
        <taxon>Actinomycetes</taxon>
        <taxon>Kitasatosporales</taxon>
        <taxon>Streptomycetaceae</taxon>
        <taxon>Streptomyces</taxon>
    </lineage>
</organism>
<name>A0A0K2B1I8_STRA7</name>
<evidence type="ECO:0000313" key="2">
    <source>
        <dbReference type="EMBL" id="AKZ58972.1"/>
    </source>
</evidence>
<dbReference type="Proteomes" id="UP000061018">
    <property type="component" value="Chromosome"/>
</dbReference>
<feature type="region of interest" description="Disordered" evidence="1">
    <location>
        <begin position="33"/>
        <end position="55"/>
    </location>
</feature>
<dbReference type="EMBL" id="CP012382">
    <property type="protein sequence ID" value="AKZ58972.1"/>
    <property type="molecule type" value="Genomic_DNA"/>
</dbReference>
<sequence>MTDGCRGFSRRPSSAEAPSCCCFRHPFVPRRFRGPLPNIGQDTTYARDASYGGER</sequence>
<gene>
    <name evidence="2" type="ORF">SAM23877_5927</name>
</gene>
<evidence type="ECO:0000256" key="1">
    <source>
        <dbReference type="SAM" id="MobiDB-lite"/>
    </source>
</evidence>
<dbReference type="AlphaFoldDB" id="A0A0K2B1I8"/>
<evidence type="ECO:0000313" key="3">
    <source>
        <dbReference type="Proteomes" id="UP000061018"/>
    </source>
</evidence>
<protein>
    <submittedName>
        <fullName evidence="2">Uncharacterized protein</fullName>
    </submittedName>
</protein>
<dbReference type="KEGG" id="samb:SAM23877_5927"/>
<proteinExistence type="predicted"/>
<accession>A0A0K2B1I8</accession>
<reference evidence="3" key="1">
    <citation type="journal article" date="2015" name="J. Biotechnol.">
        <title>Complete genome sequence of Streptomyces ambofaciens ATCC 23877, the spiramycin producer.</title>
        <authorList>
            <person name="Thibessard A."/>
            <person name="Haas D."/>
            <person name="Gerbaud C."/>
            <person name="Aigle B."/>
            <person name="Lautru S."/>
            <person name="Pernodet J.L."/>
            <person name="Leblond P."/>
        </authorList>
    </citation>
    <scope>NUCLEOTIDE SEQUENCE [LARGE SCALE GENOMIC DNA]</scope>
    <source>
        <strain evidence="3">ATCC 23877 / 3486 / DSM 40053 / JCM 4204 / NBRC 12836 / NRRL B-2516</strain>
    </source>
</reference>